<dbReference type="PANTHER" id="PTHR24186:SF37">
    <property type="entry name" value="PGG DOMAIN-CONTAINING PROTEIN"/>
    <property type="match status" value="1"/>
</dbReference>
<evidence type="ECO:0000256" key="4">
    <source>
        <dbReference type="ARBA" id="ARBA00022989"/>
    </source>
</evidence>
<protein>
    <recommendedName>
        <fullName evidence="9">PGG domain-containing protein</fullName>
    </recommendedName>
</protein>
<dbReference type="PROSITE" id="PS50088">
    <property type="entry name" value="ANK_REPEAT"/>
    <property type="match status" value="2"/>
</dbReference>
<dbReference type="Proteomes" id="UP001459277">
    <property type="component" value="Unassembled WGS sequence"/>
</dbReference>
<comment type="subcellular location">
    <subcellularLocation>
        <location evidence="1">Membrane</location>
        <topology evidence="1">Multi-pass membrane protein</topology>
    </subcellularLocation>
</comment>
<comment type="caution">
    <text evidence="10">The sequence shown here is derived from an EMBL/GenBank/DDBJ whole genome shotgun (WGS) entry which is preliminary data.</text>
</comment>
<keyword evidence="4 8" id="KW-1133">Transmembrane helix</keyword>
<evidence type="ECO:0000256" key="7">
    <source>
        <dbReference type="PROSITE-ProRule" id="PRU00023"/>
    </source>
</evidence>
<keyword evidence="3" id="KW-0677">Repeat</keyword>
<feature type="transmembrane region" description="Helical" evidence="8">
    <location>
        <begin position="389"/>
        <end position="409"/>
    </location>
</feature>
<dbReference type="InterPro" id="IPR036770">
    <property type="entry name" value="Ankyrin_rpt-contain_sf"/>
</dbReference>
<feature type="repeat" description="ANK" evidence="7">
    <location>
        <begin position="112"/>
        <end position="133"/>
    </location>
</feature>
<feature type="transmembrane region" description="Helical" evidence="8">
    <location>
        <begin position="357"/>
        <end position="377"/>
    </location>
</feature>
<dbReference type="AlphaFoldDB" id="A0AAW2DJR2"/>
<accession>A0AAW2DJR2</accession>
<evidence type="ECO:0000313" key="11">
    <source>
        <dbReference type="Proteomes" id="UP001459277"/>
    </source>
</evidence>
<dbReference type="InterPro" id="IPR026961">
    <property type="entry name" value="PGG_dom"/>
</dbReference>
<evidence type="ECO:0000256" key="2">
    <source>
        <dbReference type="ARBA" id="ARBA00022692"/>
    </source>
</evidence>
<dbReference type="Pfam" id="PF13962">
    <property type="entry name" value="PGG"/>
    <property type="match status" value="1"/>
</dbReference>
<gene>
    <name evidence="10" type="ORF">SO802_005036</name>
</gene>
<dbReference type="Pfam" id="PF12796">
    <property type="entry name" value="Ank_2"/>
    <property type="match status" value="1"/>
</dbReference>
<dbReference type="EMBL" id="JAZDWU010000002">
    <property type="protein sequence ID" value="KAL0009928.1"/>
    <property type="molecule type" value="Genomic_DNA"/>
</dbReference>
<keyword evidence="5 7" id="KW-0040">ANK repeat</keyword>
<keyword evidence="2 8" id="KW-0812">Transmembrane</keyword>
<dbReference type="SMART" id="SM00248">
    <property type="entry name" value="ANK"/>
    <property type="match status" value="5"/>
</dbReference>
<sequence length="453" mass="50257">MELSPEGDDMIELYKAAGSGCMITLSRLREKNPHFLHRTSLTSFSETPLHISALVGHLEFSKALLLLKPQLAGAVDSHNRCPLHLASAEGHIEITQALLHANNNACFICDKDGKIPLHYAAQRGRVDVVRELIAVQPNSTRVMVDGKETILHLCVKYDQLEVLKLLVESVSDEGEFLTSKDHISGNTIFHLAVILKQIETIKYLLSVSKVKEEADSLNYMGFTALQMLENCPKDFKSFTIRNILMDAGARVERVNNLSPLSTIAAVQHESTNPSQLNNKWRKWLEYLNYRGDWIEETRGALMVVATVITTITFQPAISPPGGVWQTNVKDDDIGTGCNATHTCVAGTSVFSSFRYKYFMVVNTISFTASLCAIFLLISGFPLKNKVCMGLLTSAMSIALTSLGFAYVRAISLVNPVNPLLHADRIIAPIYVLIVMIAGVLLFHTIRFIVWLLR</sequence>
<name>A0AAW2DJR2_9ROSI</name>
<evidence type="ECO:0000256" key="6">
    <source>
        <dbReference type="ARBA" id="ARBA00023136"/>
    </source>
</evidence>
<evidence type="ECO:0000256" key="3">
    <source>
        <dbReference type="ARBA" id="ARBA00022737"/>
    </source>
</evidence>
<evidence type="ECO:0000259" key="9">
    <source>
        <dbReference type="Pfam" id="PF13962"/>
    </source>
</evidence>
<evidence type="ECO:0000256" key="8">
    <source>
        <dbReference type="SAM" id="Phobius"/>
    </source>
</evidence>
<feature type="repeat" description="ANK" evidence="7">
    <location>
        <begin position="78"/>
        <end position="104"/>
    </location>
</feature>
<dbReference type="Gene3D" id="1.25.40.20">
    <property type="entry name" value="Ankyrin repeat-containing domain"/>
    <property type="match status" value="1"/>
</dbReference>
<keyword evidence="11" id="KW-1185">Reference proteome</keyword>
<reference evidence="10 11" key="1">
    <citation type="submission" date="2024-01" db="EMBL/GenBank/DDBJ databases">
        <title>A telomere-to-telomere, gap-free genome of sweet tea (Lithocarpus litseifolius).</title>
        <authorList>
            <person name="Zhou J."/>
        </authorList>
    </citation>
    <scope>NUCLEOTIDE SEQUENCE [LARGE SCALE GENOMIC DNA]</scope>
    <source>
        <strain evidence="10">Zhou-2022a</strain>
        <tissue evidence="10">Leaf</tissue>
    </source>
</reference>
<evidence type="ECO:0000256" key="1">
    <source>
        <dbReference type="ARBA" id="ARBA00004141"/>
    </source>
</evidence>
<organism evidence="10 11">
    <name type="scientific">Lithocarpus litseifolius</name>
    <dbReference type="NCBI Taxonomy" id="425828"/>
    <lineage>
        <taxon>Eukaryota</taxon>
        <taxon>Viridiplantae</taxon>
        <taxon>Streptophyta</taxon>
        <taxon>Embryophyta</taxon>
        <taxon>Tracheophyta</taxon>
        <taxon>Spermatophyta</taxon>
        <taxon>Magnoliopsida</taxon>
        <taxon>eudicotyledons</taxon>
        <taxon>Gunneridae</taxon>
        <taxon>Pentapetalae</taxon>
        <taxon>rosids</taxon>
        <taxon>fabids</taxon>
        <taxon>Fagales</taxon>
        <taxon>Fagaceae</taxon>
        <taxon>Lithocarpus</taxon>
    </lineage>
</organism>
<dbReference type="GO" id="GO:0005886">
    <property type="term" value="C:plasma membrane"/>
    <property type="evidence" value="ECO:0007669"/>
    <property type="project" value="TreeGrafter"/>
</dbReference>
<dbReference type="PROSITE" id="PS50297">
    <property type="entry name" value="ANK_REP_REGION"/>
    <property type="match status" value="2"/>
</dbReference>
<dbReference type="InterPro" id="IPR002110">
    <property type="entry name" value="Ankyrin_rpt"/>
</dbReference>
<evidence type="ECO:0000256" key="5">
    <source>
        <dbReference type="ARBA" id="ARBA00023043"/>
    </source>
</evidence>
<keyword evidence="6 8" id="KW-0472">Membrane</keyword>
<evidence type="ECO:0000313" key="10">
    <source>
        <dbReference type="EMBL" id="KAL0009928.1"/>
    </source>
</evidence>
<proteinExistence type="predicted"/>
<feature type="domain" description="PGG" evidence="9">
    <location>
        <begin position="292"/>
        <end position="412"/>
    </location>
</feature>
<dbReference type="PANTHER" id="PTHR24186">
    <property type="entry name" value="PROTEIN PHOSPHATASE 1 REGULATORY SUBUNIT"/>
    <property type="match status" value="1"/>
</dbReference>
<feature type="transmembrane region" description="Helical" evidence="8">
    <location>
        <begin position="429"/>
        <end position="452"/>
    </location>
</feature>
<dbReference type="SUPFAM" id="SSF48403">
    <property type="entry name" value="Ankyrin repeat"/>
    <property type="match status" value="1"/>
</dbReference>